<dbReference type="InterPro" id="IPR027417">
    <property type="entry name" value="P-loop_NTPase"/>
</dbReference>
<sequence>LSLRSYNQSQSQSSDQNCTKIFASVKLYSKYSVLFRDNPSFPDKLDFQLLDLSQNSNISNIKNEFDKDESQAVISRLLACNLGICSLFGKMDNLDFPIQLNLIEVNNIPIATCVILFGITNNFANIHHDNNSVNNQIDENLIRRVHLGSIVSTNTWICYQGCNGMQFLKVLKTFINDDDTKLSVLTIKNTIASSIEPEEHVSKISESTKIKITNDPNVLFVRCQMDGLQKIYQPVFYEPKLQDKSKWLERIFKQIGGLDDIILEIIEQIHTFIVTALRGKFRKGVKRSKGILLVGKSGTGKTSLALCIAGMVEYC</sequence>
<evidence type="ECO:0000313" key="2">
    <source>
        <dbReference type="Proteomes" id="UP000789396"/>
    </source>
</evidence>
<feature type="non-terminal residue" evidence="1">
    <location>
        <position position="1"/>
    </location>
</feature>
<dbReference type="EMBL" id="CAJVPZ010006383">
    <property type="protein sequence ID" value="CAG8572944.1"/>
    <property type="molecule type" value="Genomic_DNA"/>
</dbReference>
<dbReference type="SUPFAM" id="SSF52540">
    <property type="entry name" value="P-loop containing nucleoside triphosphate hydrolases"/>
    <property type="match status" value="1"/>
</dbReference>
<comment type="caution">
    <text evidence="1">The sequence shown here is derived from an EMBL/GenBank/DDBJ whole genome shotgun (WGS) entry which is preliminary data.</text>
</comment>
<protein>
    <submittedName>
        <fullName evidence="1">9191_t:CDS:1</fullName>
    </submittedName>
</protein>
<keyword evidence="2" id="KW-1185">Reference proteome</keyword>
<dbReference type="Gene3D" id="3.40.50.300">
    <property type="entry name" value="P-loop containing nucleotide triphosphate hydrolases"/>
    <property type="match status" value="1"/>
</dbReference>
<accession>A0A9N9BPC7</accession>
<dbReference type="OrthoDB" id="27435at2759"/>
<dbReference type="AlphaFoldDB" id="A0A9N9BPC7"/>
<proteinExistence type="predicted"/>
<gene>
    <name evidence="1" type="ORF">RFULGI_LOCUS5534</name>
</gene>
<name>A0A9N9BPC7_9GLOM</name>
<reference evidence="1" key="1">
    <citation type="submission" date="2021-06" db="EMBL/GenBank/DDBJ databases">
        <authorList>
            <person name="Kallberg Y."/>
            <person name="Tangrot J."/>
            <person name="Rosling A."/>
        </authorList>
    </citation>
    <scope>NUCLEOTIDE SEQUENCE</scope>
    <source>
        <strain evidence="1">IN212</strain>
    </source>
</reference>
<organism evidence="1 2">
    <name type="scientific">Racocetra fulgida</name>
    <dbReference type="NCBI Taxonomy" id="60492"/>
    <lineage>
        <taxon>Eukaryota</taxon>
        <taxon>Fungi</taxon>
        <taxon>Fungi incertae sedis</taxon>
        <taxon>Mucoromycota</taxon>
        <taxon>Glomeromycotina</taxon>
        <taxon>Glomeromycetes</taxon>
        <taxon>Diversisporales</taxon>
        <taxon>Gigasporaceae</taxon>
        <taxon>Racocetra</taxon>
    </lineage>
</organism>
<dbReference type="Proteomes" id="UP000789396">
    <property type="component" value="Unassembled WGS sequence"/>
</dbReference>
<evidence type="ECO:0000313" key="1">
    <source>
        <dbReference type="EMBL" id="CAG8572944.1"/>
    </source>
</evidence>